<dbReference type="KEGG" id="clap:NCTC11466_02335"/>
<name>A0A447V2L6_9ENTR</name>
<evidence type="ECO:0000313" key="2">
    <source>
        <dbReference type="Proteomes" id="UP000274122"/>
    </source>
</evidence>
<dbReference type="AlphaFoldDB" id="A0A447V2L6"/>
<reference evidence="1 2" key="1">
    <citation type="submission" date="2018-12" db="EMBL/GenBank/DDBJ databases">
        <authorList>
            <consortium name="Pathogen Informatics"/>
        </authorList>
    </citation>
    <scope>NUCLEOTIDE SEQUENCE [LARGE SCALE GENOMIC DNA]</scope>
    <source>
        <strain evidence="1 2">NCTC11466</strain>
    </source>
</reference>
<proteinExistence type="predicted"/>
<dbReference type="EMBL" id="LR134201">
    <property type="protein sequence ID" value="VEB97781.1"/>
    <property type="molecule type" value="Genomic_DNA"/>
</dbReference>
<accession>A0A447V2L6</accession>
<dbReference type="Proteomes" id="UP000274122">
    <property type="component" value="Chromosome"/>
</dbReference>
<keyword evidence="2" id="KW-1185">Reference proteome</keyword>
<organism evidence="1 2">
    <name type="scientific">Cedecea lapagei</name>
    <dbReference type="NCBI Taxonomy" id="158823"/>
    <lineage>
        <taxon>Bacteria</taxon>
        <taxon>Pseudomonadati</taxon>
        <taxon>Pseudomonadota</taxon>
        <taxon>Gammaproteobacteria</taxon>
        <taxon>Enterobacterales</taxon>
        <taxon>Enterobacteriaceae</taxon>
        <taxon>Cedecea</taxon>
    </lineage>
</organism>
<protein>
    <submittedName>
        <fullName evidence="1">Uncharacterized protein</fullName>
    </submittedName>
</protein>
<evidence type="ECO:0000313" key="1">
    <source>
        <dbReference type="EMBL" id="VEB97781.1"/>
    </source>
</evidence>
<gene>
    <name evidence="1" type="ORF">NCTC11466_02335</name>
</gene>
<sequence length="34" mass="3836">MSQKLPILLVQMGPSPPKIFNKPWGISHHGLNRL</sequence>